<dbReference type="PANTHER" id="PTHR43077:SF10">
    <property type="entry name" value="TRANSPORT PERMEASE PROTEIN"/>
    <property type="match status" value="1"/>
</dbReference>
<feature type="transmembrane region" description="Helical" evidence="6">
    <location>
        <begin position="580"/>
        <end position="601"/>
    </location>
</feature>
<proteinExistence type="predicted"/>
<evidence type="ECO:0000313" key="9">
    <source>
        <dbReference type="Proteomes" id="UP001168620"/>
    </source>
</evidence>
<name>A0ABT8FLG4_9ACTN</name>
<comment type="subcellular location">
    <subcellularLocation>
        <location evidence="1">Membrane</location>
        <topology evidence="1">Multi-pass membrane protein</topology>
    </subcellularLocation>
</comment>
<feature type="compositionally biased region" description="Low complexity" evidence="5">
    <location>
        <begin position="720"/>
        <end position="729"/>
    </location>
</feature>
<evidence type="ECO:0000256" key="4">
    <source>
        <dbReference type="ARBA" id="ARBA00023136"/>
    </source>
</evidence>
<evidence type="ECO:0000256" key="5">
    <source>
        <dbReference type="SAM" id="MobiDB-lite"/>
    </source>
</evidence>
<keyword evidence="4 6" id="KW-0472">Membrane</keyword>
<evidence type="ECO:0000313" key="8">
    <source>
        <dbReference type="EMBL" id="MDN4175360.1"/>
    </source>
</evidence>
<sequence>MSTTNHLSSASGPGRPEPSGTAYPPPPPETPAERKGRMIALFVMPFLIVTMMYATYMGTMHDPQPSDLPVAVVGEGATAERFAEELEAGSDGALDVRRVDDVAEAEELVREQEVAGAITVPAEGRGATVSRAMAAGASQATLVDRALGAAAVTQSWQVETVDLVPLPEGDGSGTMVLFAAMGMMLAGYVPLSAMLLGTPNLLRVRRFLPIAVGWGALTSSLVWLVLGPLVGAVDGHYPLFLGVGTLAVTAVATAQLLFTKVLGPFAVLLGMLLWVVLGVPASNLALSVHAMPGFLQWLHGVLPLPAAGEALRSAVYLDGAGFWRHLGVLAAWLVAALGLAVLKERRSGELIVGGPLYTDPGAPLPALSGGPVAPYRRRVVAVALFPLSIVVTVVTLMSLSMHQPDVHDMPVAVVGPAGAADRVVDQLEPGLGEYLDLRVVGSEDEAADLVRSRDVVAAYVVPTVEGASPTLVTAGGAGASQQSAVTQMFAAVAAEGGTDLATQDIAPLTGDDTGGSNSMYVGMGWIMAGFLFFAVMRGGAPDLTRTRQLLPLVAGWSLGISVWLWFLYDVLIGAVNGHALELIGYGTLTVFAVAWASATLIRVGGLGALVPVMVVVMLAGVPASGGGLSLYMVPDAFRPLADVLPLPAAVDLARSVTYFDGTGVGGNLLVIAVWGVVGLLLNLLLVDRWLNRPGARPHAPMGPRHRPERAGKGGSGGAALAGAAAGPVG</sequence>
<feature type="transmembrane region" description="Helical" evidence="6">
    <location>
        <begin position="664"/>
        <end position="686"/>
    </location>
</feature>
<evidence type="ECO:0000256" key="2">
    <source>
        <dbReference type="ARBA" id="ARBA00022692"/>
    </source>
</evidence>
<evidence type="ECO:0000256" key="3">
    <source>
        <dbReference type="ARBA" id="ARBA00022989"/>
    </source>
</evidence>
<feature type="transmembrane region" description="Helical" evidence="6">
    <location>
        <begin position="238"/>
        <end position="258"/>
    </location>
</feature>
<feature type="transmembrane region" description="Helical" evidence="6">
    <location>
        <begin position="549"/>
        <end position="568"/>
    </location>
</feature>
<comment type="caution">
    <text evidence="8">The sequence shown here is derived from an EMBL/GenBank/DDBJ whole genome shotgun (WGS) entry which is preliminary data.</text>
</comment>
<accession>A0ABT8FLG4</accession>
<keyword evidence="3 6" id="KW-1133">Transmembrane helix</keyword>
<evidence type="ECO:0000256" key="1">
    <source>
        <dbReference type="ARBA" id="ARBA00004141"/>
    </source>
</evidence>
<evidence type="ECO:0000259" key="7">
    <source>
        <dbReference type="Pfam" id="PF12698"/>
    </source>
</evidence>
<dbReference type="PANTHER" id="PTHR43077">
    <property type="entry name" value="TRANSPORT PERMEASE YVFS-RELATED"/>
    <property type="match status" value="1"/>
</dbReference>
<feature type="domain" description="ABC-2 type transporter transmembrane" evidence="7">
    <location>
        <begin position="39"/>
        <end position="124"/>
    </location>
</feature>
<feature type="transmembrane region" description="Helical" evidence="6">
    <location>
        <begin position="322"/>
        <end position="342"/>
    </location>
</feature>
<reference evidence="8" key="1">
    <citation type="submission" date="2023-06" db="EMBL/GenBank/DDBJ databases">
        <title>Draft genome sequence of Nocardioides sp. SOB77.</title>
        <authorList>
            <person name="Zhang G."/>
        </authorList>
    </citation>
    <scope>NUCLEOTIDE SEQUENCE</scope>
    <source>
        <strain evidence="8">SOB77</strain>
    </source>
</reference>
<dbReference type="RefSeq" id="WP_300954619.1">
    <property type="nucleotide sequence ID" value="NZ_JAUHJQ010000012.1"/>
</dbReference>
<feature type="compositionally biased region" description="Polar residues" evidence="5">
    <location>
        <begin position="1"/>
        <end position="11"/>
    </location>
</feature>
<feature type="region of interest" description="Disordered" evidence="5">
    <location>
        <begin position="696"/>
        <end position="729"/>
    </location>
</feature>
<feature type="region of interest" description="Disordered" evidence="5">
    <location>
        <begin position="1"/>
        <end position="33"/>
    </location>
</feature>
<keyword evidence="9" id="KW-1185">Reference proteome</keyword>
<feature type="transmembrane region" description="Helical" evidence="6">
    <location>
        <begin position="518"/>
        <end position="537"/>
    </location>
</feature>
<dbReference type="EMBL" id="JAUHJQ010000012">
    <property type="protein sequence ID" value="MDN4175360.1"/>
    <property type="molecule type" value="Genomic_DNA"/>
</dbReference>
<dbReference type="Proteomes" id="UP001168620">
    <property type="component" value="Unassembled WGS sequence"/>
</dbReference>
<evidence type="ECO:0000256" key="6">
    <source>
        <dbReference type="SAM" id="Phobius"/>
    </source>
</evidence>
<dbReference type="Pfam" id="PF12698">
    <property type="entry name" value="ABC2_membrane_3"/>
    <property type="match status" value="1"/>
</dbReference>
<feature type="transmembrane region" description="Helical" evidence="6">
    <location>
        <begin position="379"/>
        <end position="399"/>
    </location>
</feature>
<dbReference type="InterPro" id="IPR013525">
    <property type="entry name" value="ABC2_TM"/>
</dbReference>
<feature type="transmembrane region" description="Helical" evidence="6">
    <location>
        <begin position="38"/>
        <end position="56"/>
    </location>
</feature>
<dbReference type="InterPro" id="IPR051328">
    <property type="entry name" value="T7SS_ABC-Transporter"/>
</dbReference>
<gene>
    <name evidence="8" type="ORF">QWY28_20510</name>
</gene>
<organism evidence="8 9">
    <name type="scientific">Nocardioides oceani</name>
    <dbReference type="NCBI Taxonomy" id="3058369"/>
    <lineage>
        <taxon>Bacteria</taxon>
        <taxon>Bacillati</taxon>
        <taxon>Actinomycetota</taxon>
        <taxon>Actinomycetes</taxon>
        <taxon>Propionibacteriales</taxon>
        <taxon>Nocardioidaceae</taxon>
        <taxon>Nocardioides</taxon>
    </lineage>
</organism>
<keyword evidence="2 6" id="KW-0812">Transmembrane</keyword>
<feature type="transmembrane region" description="Helical" evidence="6">
    <location>
        <begin position="175"/>
        <end position="195"/>
    </location>
</feature>
<protein>
    <submittedName>
        <fullName evidence="8">ABC transporter permease</fullName>
    </submittedName>
</protein>
<feature type="transmembrane region" description="Helical" evidence="6">
    <location>
        <begin position="608"/>
        <end position="633"/>
    </location>
</feature>
<feature type="transmembrane region" description="Helical" evidence="6">
    <location>
        <begin position="265"/>
        <end position="286"/>
    </location>
</feature>
<feature type="transmembrane region" description="Helical" evidence="6">
    <location>
        <begin position="207"/>
        <end position="226"/>
    </location>
</feature>